<comment type="caution">
    <text evidence="2">The sequence shown here is derived from an EMBL/GenBank/DDBJ whole genome shotgun (WGS) entry which is preliminary data.</text>
</comment>
<dbReference type="PANTHER" id="PTHR10773:SF19">
    <property type="match status" value="1"/>
</dbReference>
<proteinExistence type="predicted"/>
<dbReference type="InterPro" id="IPR057191">
    <property type="entry name" value="DUF7869"/>
</dbReference>
<feature type="domain" description="DUF7869" evidence="1">
    <location>
        <begin position="270"/>
        <end position="424"/>
    </location>
</feature>
<evidence type="ECO:0000313" key="2">
    <source>
        <dbReference type="EMBL" id="CAH2104535.1"/>
    </source>
</evidence>
<gene>
    <name evidence="2" type="ORF">EEDITHA_LOCUS18899</name>
</gene>
<keyword evidence="3" id="KW-1185">Reference proteome</keyword>
<evidence type="ECO:0000313" key="3">
    <source>
        <dbReference type="Proteomes" id="UP001153954"/>
    </source>
</evidence>
<evidence type="ECO:0000259" key="1">
    <source>
        <dbReference type="Pfam" id="PF25273"/>
    </source>
</evidence>
<accession>A0AAU9V2V4</accession>
<dbReference type="AlphaFoldDB" id="A0AAU9V2V4"/>
<dbReference type="Proteomes" id="UP001153954">
    <property type="component" value="Unassembled WGS sequence"/>
</dbReference>
<reference evidence="2" key="1">
    <citation type="submission" date="2022-03" db="EMBL/GenBank/DDBJ databases">
        <authorList>
            <person name="Tunstrom K."/>
        </authorList>
    </citation>
    <scope>NUCLEOTIDE SEQUENCE</scope>
</reference>
<organism evidence="2 3">
    <name type="scientific">Euphydryas editha</name>
    <name type="common">Edith's checkerspot</name>
    <dbReference type="NCBI Taxonomy" id="104508"/>
    <lineage>
        <taxon>Eukaryota</taxon>
        <taxon>Metazoa</taxon>
        <taxon>Ecdysozoa</taxon>
        <taxon>Arthropoda</taxon>
        <taxon>Hexapoda</taxon>
        <taxon>Insecta</taxon>
        <taxon>Pterygota</taxon>
        <taxon>Neoptera</taxon>
        <taxon>Endopterygota</taxon>
        <taxon>Lepidoptera</taxon>
        <taxon>Glossata</taxon>
        <taxon>Ditrysia</taxon>
        <taxon>Papilionoidea</taxon>
        <taxon>Nymphalidae</taxon>
        <taxon>Nymphalinae</taxon>
        <taxon>Euphydryas</taxon>
    </lineage>
</organism>
<protein>
    <recommendedName>
        <fullName evidence="1">DUF7869 domain-containing protein</fullName>
    </recommendedName>
</protein>
<dbReference type="EMBL" id="CAKOGL010000027">
    <property type="protein sequence ID" value="CAH2104535.1"/>
    <property type="molecule type" value="Genomic_DNA"/>
</dbReference>
<dbReference type="PANTHER" id="PTHR10773">
    <property type="entry name" value="DNA-DIRECTED RNA POLYMERASES I, II, AND III SUBUNIT RPABC2"/>
    <property type="match status" value="1"/>
</dbReference>
<name>A0AAU9V2V4_EUPED</name>
<dbReference type="Pfam" id="PF25273">
    <property type="entry name" value="DUF7869"/>
    <property type="match status" value="1"/>
</dbReference>
<sequence length="484" mass="56831">MKELGTCRMKCKSRISLNDRQAIFKEYWQMGTYLKRSTYMASLIEIHDKATQRQRTLDPDQQKNRLKTYKYFLLIHGKREPICRGCLLKTLGESDNFIKTVAMKKRLSVGGTQTDDNRGKSIPKHKISDEKRQEIKEHILSFPSYESHYTRKTTSKKYLPSHLTIKKMYDLFCENRENPPSVKIYSQEFHKLGLSFKKPRADTCYTCDKFKMQIQLCQEDQVKNELIAQHEHHKIAADQAYEIKKFALSSSVAFYKRQLWTFDLTVHDNKTGKAVCYVWYETIAARGANQIASCLFKHLQTYVPENTKHVIFYSDTCGGQNRNSHVSSMFTWALQKLDIDVIDHKFMVPGHSHLEVDTDHSIIEKKKKKTDLQIYHPHDWIQLIRSCSKKFEVVEMRSSDFLDFSSLLKGALVLRYKDVEGRQFKWLDKKWLRYNSEFGVISYKDTLDTDSQFFKLNLKRRVSAVPDTIPVISIEPLPISKEKR</sequence>